<organism evidence="12 13">
    <name type="scientific">Thiolapillus brandeum</name>
    <dbReference type="NCBI Taxonomy" id="1076588"/>
    <lineage>
        <taxon>Bacteria</taxon>
        <taxon>Pseudomonadati</taxon>
        <taxon>Pseudomonadota</taxon>
        <taxon>Gammaproteobacteria</taxon>
        <taxon>Chromatiales</taxon>
        <taxon>Sedimenticolaceae</taxon>
        <taxon>Thiolapillus</taxon>
    </lineage>
</organism>
<evidence type="ECO:0000256" key="5">
    <source>
        <dbReference type="ARBA" id="ARBA00022691"/>
    </source>
</evidence>
<dbReference type="InterPro" id="IPR010723">
    <property type="entry name" value="HemN_C"/>
</dbReference>
<keyword evidence="12" id="KW-0560">Oxidoreductase</keyword>
<accession>A0A7U6JGS6</accession>
<dbReference type="SMART" id="SM00729">
    <property type="entry name" value="Elp3"/>
    <property type="match status" value="1"/>
</dbReference>
<evidence type="ECO:0000256" key="2">
    <source>
        <dbReference type="ARBA" id="ARBA00006100"/>
    </source>
</evidence>
<dbReference type="GO" id="GO:0046872">
    <property type="term" value="F:metal ion binding"/>
    <property type="evidence" value="ECO:0007669"/>
    <property type="project" value="UniProtKB-UniRule"/>
</dbReference>
<proteinExistence type="inferred from homology"/>
<keyword evidence="4 10" id="KW-0349">Heme</keyword>
<dbReference type="InterPro" id="IPR034505">
    <property type="entry name" value="Coproporphyrinogen-III_oxidase"/>
</dbReference>
<evidence type="ECO:0000256" key="4">
    <source>
        <dbReference type="ARBA" id="ARBA00022617"/>
    </source>
</evidence>
<comment type="subcellular location">
    <subcellularLocation>
        <location evidence="10">Cytoplasm</location>
    </subcellularLocation>
</comment>
<evidence type="ECO:0000256" key="7">
    <source>
        <dbReference type="ARBA" id="ARBA00023004"/>
    </source>
</evidence>
<gene>
    <name evidence="12" type="ORF">TBH_C0155</name>
</gene>
<comment type="cofactor">
    <cofactor evidence="1">
        <name>[4Fe-4S] cluster</name>
        <dbReference type="ChEBI" id="CHEBI:49883"/>
    </cofactor>
</comment>
<keyword evidence="10" id="KW-0004">4Fe-4S</keyword>
<dbReference type="InterPro" id="IPR004559">
    <property type="entry name" value="HemW-like"/>
</dbReference>
<dbReference type="GO" id="GO:0005737">
    <property type="term" value="C:cytoplasm"/>
    <property type="evidence" value="ECO:0007669"/>
    <property type="project" value="UniProtKB-SubCell"/>
</dbReference>
<evidence type="ECO:0000256" key="8">
    <source>
        <dbReference type="ARBA" id="ARBA00023014"/>
    </source>
</evidence>
<sequence>MTGPLPGDVPLSLYVHIPWCLRKCPYCDFNSHALKGDLPEAAYVQALLADVDADARKLSGREVQTVFIGGGTPSLFSGEAIGNLLAGIRSRLSLAEDAEITLEANPGAVDAGHFAAYREAGVNRLSIGVQSFSATKLEALGRVHDPRQAREAFHVARRAGFGNINLDLMFGLPDQCLDEVLEDLSQALALAPEHLSWYQLTLEPNTLFHHQPPAVPGDGVLWEMQQAGQALLAQQGYVQYEVSGYARKGFQCRHNLNYWRFGDYLGAGAGAHGKLTGDGAVRRYWRERQPQAYMEAGGAVVAAEHELDESDRRLEFMMNALRLKQGVPLSLYGDMTGLSPDGLRAALSRARTRGLLTEAGDRLQATSLGQRFLNDLLVMFHE</sequence>
<dbReference type="SFLD" id="SFLDF00288">
    <property type="entry name" value="HemN-like__clustered_with_nucl"/>
    <property type="match status" value="1"/>
</dbReference>
<name>A0A7U6JGS6_9GAMM</name>
<dbReference type="InterPro" id="IPR006638">
    <property type="entry name" value="Elp3/MiaA/NifB-like_rSAM"/>
</dbReference>
<dbReference type="PANTHER" id="PTHR13932:SF5">
    <property type="entry name" value="RADICAL S-ADENOSYL METHIONINE DOMAIN-CONTAINING PROTEIN 1, MITOCHONDRIAL"/>
    <property type="match status" value="1"/>
</dbReference>
<dbReference type="SFLD" id="SFLDS00029">
    <property type="entry name" value="Radical_SAM"/>
    <property type="match status" value="1"/>
</dbReference>
<dbReference type="CDD" id="cd01335">
    <property type="entry name" value="Radical_SAM"/>
    <property type="match status" value="1"/>
</dbReference>
<dbReference type="NCBIfam" id="TIGR00539">
    <property type="entry name" value="hemN_rel"/>
    <property type="match status" value="1"/>
</dbReference>
<dbReference type="SFLD" id="SFLDG01065">
    <property type="entry name" value="anaerobic_coproporphyrinogen-I"/>
    <property type="match status" value="1"/>
</dbReference>
<evidence type="ECO:0000259" key="11">
    <source>
        <dbReference type="PROSITE" id="PS51918"/>
    </source>
</evidence>
<dbReference type="Pfam" id="PF06969">
    <property type="entry name" value="HemN_C"/>
    <property type="match status" value="1"/>
</dbReference>
<reference evidence="12 13" key="1">
    <citation type="journal article" date="2014" name="PLoS ONE">
        <title>Physiological and genomic features of a novel sulfur-oxidizing gammaproteobacterium belonging to a previously uncultivated symbiotic lineage isolated from a hydrothermal vent.</title>
        <authorList>
            <person name="Nunoura T."/>
            <person name="Takaki Y."/>
            <person name="Kazama H."/>
            <person name="Kakuta J."/>
            <person name="Shimamura S."/>
            <person name="Makita H."/>
            <person name="Hirai M."/>
            <person name="Miyazaki M."/>
            <person name="Takai K."/>
        </authorList>
    </citation>
    <scope>NUCLEOTIDE SEQUENCE [LARGE SCALE GENOMIC DNA]</scope>
    <source>
        <strain evidence="12 13">Hiromi1</strain>
    </source>
</reference>
<dbReference type="GO" id="GO:0004109">
    <property type="term" value="F:coproporphyrinogen oxidase activity"/>
    <property type="evidence" value="ECO:0007669"/>
    <property type="project" value="InterPro"/>
</dbReference>
<keyword evidence="13" id="KW-1185">Reference proteome</keyword>
<keyword evidence="6 10" id="KW-0479">Metal-binding</keyword>
<dbReference type="Pfam" id="PF04055">
    <property type="entry name" value="Radical_SAM"/>
    <property type="match status" value="1"/>
</dbReference>
<comment type="similarity">
    <text evidence="2">Belongs to the anaerobic coproporphyrinogen-III oxidase family. HemW subfamily.</text>
</comment>
<dbReference type="SFLD" id="SFLDG01082">
    <property type="entry name" value="B12-binding_domain_containing"/>
    <property type="match status" value="1"/>
</dbReference>
<dbReference type="SUPFAM" id="SSF102114">
    <property type="entry name" value="Radical SAM enzymes"/>
    <property type="match status" value="1"/>
</dbReference>
<dbReference type="PROSITE" id="PS51918">
    <property type="entry name" value="RADICAL_SAM"/>
    <property type="match status" value="1"/>
</dbReference>
<dbReference type="RefSeq" id="WP_041064377.1">
    <property type="nucleotide sequence ID" value="NZ_AP012273.1"/>
</dbReference>
<keyword evidence="7 10" id="KW-0408">Iron</keyword>
<dbReference type="Proteomes" id="UP000031631">
    <property type="component" value="Chromosome"/>
</dbReference>
<dbReference type="EMBL" id="AP012273">
    <property type="protein sequence ID" value="BAO43103.1"/>
    <property type="molecule type" value="Genomic_DNA"/>
</dbReference>
<dbReference type="GO" id="GO:0051539">
    <property type="term" value="F:4 iron, 4 sulfur cluster binding"/>
    <property type="evidence" value="ECO:0007669"/>
    <property type="project" value="UniProtKB-UniRule"/>
</dbReference>
<evidence type="ECO:0000313" key="12">
    <source>
        <dbReference type="EMBL" id="BAO43103.1"/>
    </source>
</evidence>
<dbReference type="Gene3D" id="3.20.20.70">
    <property type="entry name" value="Aldolase class I"/>
    <property type="match status" value="1"/>
</dbReference>
<keyword evidence="8 10" id="KW-0411">Iron-sulfur</keyword>
<keyword evidence="5 10" id="KW-0949">S-adenosyl-L-methionine</keyword>
<dbReference type="SFLD" id="SFLDF00562">
    <property type="entry name" value="HemN-like__clustered_with_heat"/>
    <property type="match status" value="1"/>
</dbReference>
<keyword evidence="10" id="KW-0963">Cytoplasm</keyword>
<dbReference type="KEGG" id="tbn:TBH_C0155"/>
<protein>
    <recommendedName>
        <fullName evidence="3 10">Heme chaperone HemW</fullName>
    </recommendedName>
</protein>
<comment type="function">
    <text evidence="10">Probably acts as a heme chaperone, transferring heme to an unknown acceptor. Binds one molecule of heme per monomer, possibly covalently. Binds 1 [4Fe-4S] cluster. The cluster is coordinated with 3 cysteines and an exchangeable S-adenosyl-L-methionine.</text>
</comment>
<evidence type="ECO:0000256" key="9">
    <source>
        <dbReference type="ARBA" id="ARBA00023186"/>
    </source>
</evidence>
<dbReference type="GO" id="GO:0006779">
    <property type="term" value="P:porphyrin-containing compound biosynthetic process"/>
    <property type="evidence" value="ECO:0007669"/>
    <property type="project" value="InterPro"/>
</dbReference>
<evidence type="ECO:0000256" key="10">
    <source>
        <dbReference type="RuleBase" id="RU364116"/>
    </source>
</evidence>
<dbReference type="InterPro" id="IPR013785">
    <property type="entry name" value="Aldolase_TIM"/>
</dbReference>
<evidence type="ECO:0000313" key="13">
    <source>
        <dbReference type="Proteomes" id="UP000031631"/>
    </source>
</evidence>
<evidence type="ECO:0000256" key="1">
    <source>
        <dbReference type="ARBA" id="ARBA00001966"/>
    </source>
</evidence>
<feature type="domain" description="Radical SAM core" evidence="11">
    <location>
        <begin position="5"/>
        <end position="241"/>
    </location>
</feature>
<evidence type="ECO:0000256" key="6">
    <source>
        <dbReference type="ARBA" id="ARBA00022723"/>
    </source>
</evidence>
<evidence type="ECO:0000256" key="3">
    <source>
        <dbReference type="ARBA" id="ARBA00017228"/>
    </source>
</evidence>
<keyword evidence="9 10" id="KW-0143">Chaperone</keyword>
<dbReference type="PANTHER" id="PTHR13932">
    <property type="entry name" value="COPROPORPHYRINIGEN III OXIDASE"/>
    <property type="match status" value="1"/>
</dbReference>
<dbReference type="OrthoDB" id="9808022at2"/>
<dbReference type="AlphaFoldDB" id="A0A7U6JGS6"/>
<dbReference type="InterPro" id="IPR007197">
    <property type="entry name" value="rSAM"/>
</dbReference>
<dbReference type="InterPro" id="IPR058240">
    <property type="entry name" value="rSAM_sf"/>
</dbReference>